<reference evidence="1 2" key="1">
    <citation type="journal article" date="2008" name="J. Bacteriol.">
        <title>Genome of the actinomycete plant pathogen Clavibacter michiganensis subsp. sepedonicus suggests recent niche adaptation.</title>
        <authorList>
            <person name="Bentley S.D."/>
            <person name="Corton C."/>
            <person name="Brown S.E."/>
            <person name="Barron A."/>
            <person name="Clark L."/>
            <person name="Doggett J."/>
            <person name="Harris B."/>
            <person name="Ormond D."/>
            <person name="Quail M.A."/>
            <person name="May G."/>
            <person name="Francis D."/>
            <person name="Knudson D."/>
            <person name="Parkhill J."/>
            <person name="Ishimaru C.A."/>
        </authorList>
    </citation>
    <scope>NUCLEOTIDE SEQUENCE [LARGE SCALE GENOMIC DNA]</scope>
    <source>
        <strain evidence="2">ATCC 33113 / DSM 20744 / JCM 9667 / LMG 2889 / ICMP 2535 / C-1</strain>
    </source>
</reference>
<dbReference type="AlphaFoldDB" id="B0RJ86"/>
<dbReference type="HOGENOM" id="CLU_1346916_0_0_11"/>
<organism evidence="1 2">
    <name type="scientific">Clavibacter sepedonicus</name>
    <name type="common">Clavibacter michiganensis subsp. sepedonicus</name>
    <dbReference type="NCBI Taxonomy" id="31964"/>
    <lineage>
        <taxon>Bacteria</taxon>
        <taxon>Bacillati</taxon>
        <taxon>Actinomycetota</taxon>
        <taxon>Actinomycetes</taxon>
        <taxon>Micrococcales</taxon>
        <taxon>Microbacteriaceae</taxon>
        <taxon>Clavibacter</taxon>
    </lineage>
</organism>
<accession>B0RJ86</accession>
<geneLocation type="plasmid" evidence="1 2">
    <name>pCSL1</name>
</geneLocation>
<dbReference type="RefSeq" id="WP_012300343.1">
    <property type="nucleotide sequence ID" value="NC_010408.1"/>
</dbReference>
<name>B0RJ86_CLASE</name>
<dbReference type="Proteomes" id="UP000001318">
    <property type="component" value="Plasmid pCSL1"/>
</dbReference>
<protein>
    <submittedName>
        <fullName evidence="1">Uncharacterized protein</fullName>
    </submittedName>
</protein>
<sequence length="203" mass="21594">MTYTHPAVTAAADAADLLSMFVNGGDAESFWEALNFQDALIFAELPAALGDFRAAEGVMGEWQRHDPEHDEHAAALAAVKSCYAADMSARGAVVITVTVPGVKTMTFPVAAEDCIVENDAPEAFILSAAQAFEVLEAWMSDTDGDTRSWTIPGADDCHDYLLATASHGQISFAEWPQHETAGRVGGYSTADFPLELVIARVAA</sequence>
<evidence type="ECO:0000313" key="1">
    <source>
        <dbReference type="EMBL" id="CAQ03276.1"/>
    </source>
</evidence>
<dbReference type="GeneID" id="29472872"/>
<dbReference type="KEGG" id="cms:pCSL0032"/>
<proteinExistence type="predicted"/>
<gene>
    <name evidence="1" type="ordered locus">pCSL0032</name>
</gene>
<keyword evidence="2" id="KW-1185">Reference proteome</keyword>
<dbReference type="EMBL" id="AM849036">
    <property type="protein sequence ID" value="CAQ03276.1"/>
    <property type="molecule type" value="Genomic_DNA"/>
</dbReference>
<evidence type="ECO:0000313" key="2">
    <source>
        <dbReference type="Proteomes" id="UP000001318"/>
    </source>
</evidence>
<keyword evidence="1" id="KW-0614">Plasmid</keyword>